<dbReference type="InterPro" id="IPR000210">
    <property type="entry name" value="BTB/POZ_dom"/>
</dbReference>
<dbReference type="Pfam" id="PF00651">
    <property type="entry name" value="BTB"/>
    <property type="match status" value="1"/>
</dbReference>
<accession>A0AAV6UWN8</accession>
<gene>
    <name evidence="2" type="ORF">JTE90_005964</name>
</gene>
<dbReference type="PROSITE" id="PS50097">
    <property type="entry name" value="BTB"/>
    <property type="match status" value="1"/>
</dbReference>
<dbReference type="SUPFAM" id="SSF54695">
    <property type="entry name" value="POZ domain"/>
    <property type="match status" value="1"/>
</dbReference>
<evidence type="ECO:0000259" key="1">
    <source>
        <dbReference type="PROSITE" id="PS50097"/>
    </source>
</evidence>
<dbReference type="Gene3D" id="3.30.710.10">
    <property type="entry name" value="Potassium Channel Kv1.1, Chain A"/>
    <property type="match status" value="1"/>
</dbReference>
<dbReference type="Proteomes" id="UP000827092">
    <property type="component" value="Unassembled WGS sequence"/>
</dbReference>
<sequence>MILLIRDPHLFAESLEQCVESLPKDCVLVCRGGTIEAHRMLLACASSFFRQMLAHKADRISLPYFDVEDTVLDRWESPHYNSKRKPSMKGQVLRYGEMCVFKRRIF</sequence>
<evidence type="ECO:0000313" key="3">
    <source>
        <dbReference type="Proteomes" id="UP000827092"/>
    </source>
</evidence>
<reference evidence="2 3" key="1">
    <citation type="journal article" date="2022" name="Nat. Ecol. Evol.">
        <title>A masculinizing supergene underlies an exaggerated male reproductive morph in a spider.</title>
        <authorList>
            <person name="Hendrickx F."/>
            <person name="De Corte Z."/>
            <person name="Sonet G."/>
            <person name="Van Belleghem S.M."/>
            <person name="Kostlbacher S."/>
            <person name="Vangestel C."/>
        </authorList>
    </citation>
    <scope>NUCLEOTIDE SEQUENCE [LARGE SCALE GENOMIC DNA]</scope>
    <source>
        <strain evidence="2">W744_W776</strain>
    </source>
</reference>
<keyword evidence="3" id="KW-1185">Reference proteome</keyword>
<comment type="caution">
    <text evidence="2">The sequence shown here is derived from an EMBL/GenBank/DDBJ whole genome shotgun (WGS) entry which is preliminary data.</text>
</comment>
<protein>
    <recommendedName>
        <fullName evidence="1">BTB domain-containing protein</fullName>
    </recommendedName>
</protein>
<name>A0AAV6UWN8_9ARAC</name>
<dbReference type="EMBL" id="JAFNEN010000235">
    <property type="protein sequence ID" value="KAG8188609.1"/>
    <property type="molecule type" value="Genomic_DNA"/>
</dbReference>
<feature type="domain" description="BTB" evidence="1">
    <location>
        <begin position="24"/>
        <end position="53"/>
    </location>
</feature>
<organism evidence="2 3">
    <name type="scientific">Oedothorax gibbosus</name>
    <dbReference type="NCBI Taxonomy" id="931172"/>
    <lineage>
        <taxon>Eukaryota</taxon>
        <taxon>Metazoa</taxon>
        <taxon>Ecdysozoa</taxon>
        <taxon>Arthropoda</taxon>
        <taxon>Chelicerata</taxon>
        <taxon>Arachnida</taxon>
        <taxon>Araneae</taxon>
        <taxon>Araneomorphae</taxon>
        <taxon>Entelegynae</taxon>
        <taxon>Araneoidea</taxon>
        <taxon>Linyphiidae</taxon>
        <taxon>Erigoninae</taxon>
        <taxon>Oedothorax</taxon>
    </lineage>
</organism>
<dbReference type="InterPro" id="IPR011333">
    <property type="entry name" value="SKP1/BTB/POZ_sf"/>
</dbReference>
<dbReference type="AlphaFoldDB" id="A0AAV6UWN8"/>
<evidence type="ECO:0000313" key="2">
    <source>
        <dbReference type="EMBL" id="KAG8188609.1"/>
    </source>
</evidence>
<proteinExistence type="predicted"/>